<evidence type="ECO:0000259" key="9">
    <source>
        <dbReference type="PROSITE" id="PS50110"/>
    </source>
</evidence>
<dbReference type="OrthoDB" id="9801651at2"/>
<dbReference type="AlphaFoldDB" id="F8BRW4"/>
<dbReference type="InterPro" id="IPR004358">
    <property type="entry name" value="Sig_transdc_His_kin-like_C"/>
</dbReference>
<evidence type="ECO:0000256" key="2">
    <source>
        <dbReference type="ARBA" id="ARBA00012438"/>
    </source>
</evidence>
<dbReference type="eggNOG" id="COG0745">
    <property type="taxonomic scope" value="Bacteria"/>
</dbReference>
<dbReference type="InterPro" id="IPR036890">
    <property type="entry name" value="HATPase_C_sf"/>
</dbReference>
<evidence type="ECO:0000256" key="7">
    <source>
        <dbReference type="SAM" id="MobiDB-lite"/>
    </source>
</evidence>
<reference evidence="10 11" key="1">
    <citation type="journal article" date="2011" name="J. Bacteriol.">
        <title>Complete genome sequences of the chemolithoautotrophic Oligotropha carboxidovorans strains OM4 and OM5.</title>
        <authorList>
            <person name="Volland S."/>
            <person name="Rachinger M."/>
            <person name="Strittmatter A."/>
            <person name="Daniel R."/>
            <person name="Gottschalk G."/>
            <person name="Meyer O."/>
        </authorList>
    </citation>
    <scope>NUCLEOTIDE SEQUENCE [LARGE SCALE GENOMIC DNA]</scope>
    <source>
        <strain evidence="11">ATCC 49405 / DSM 1227 / KCTC 32145 / OM5</strain>
    </source>
</reference>
<dbReference type="SUPFAM" id="SSF55874">
    <property type="entry name" value="ATPase domain of HSP90 chaperone/DNA topoisomerase II/histidine kinase"/>
    <property type="match status" value="1"/>
</dbReference>
<evidence type="ECO:0000256" key="1">
    <source>
        <dbReference type="ARBA" id="ARBA00000085"/>
    </source>
</evidence>
<gene>
    <name evidence="10" type="ordered locus">OCA5_c32020</name>
</gene>
<dbReference type="RefSeq" id="WP_013913391.1">
    <property type="nucleotide sequence ID" value="NC_011386.1"/>
</dbReference>
<dbReference type="EMBL" id="CP002826">
    <property type="protein sequence ID" value="AEI07880.1"/>
    <property type="molecule type" value="Genomic_DNA"/>
</dbReference>
<feature type="domain" description="Histidine kinase" evidence="8">
    <location>
        <begin position="97"/>
        <end position="328"/>
    </location>
</feature>
<keyword evidence="11" id="KW-1185">Reference proteome</keyword>
<feature type="compositionally biased region" description="Basic residues" evidence="7">
    <location>
        <begin position="1"/>
        <end position="28"/>
    </location>
</feature>
<dbReference type="SMART" id="SM00387">
    <property type="entry name" value="HATPase_c"/>
    <property type="match status" value="1"/>
</dbReference>
<dbReference type="PROSITE" id="PS50109">
    <property type="entry name" value="HIS_KIN"/>
    <property type="match status" value="1"/>
</dbReference>
<keyword evidence="5 10" id="KW-0418">Kinase</keyword>
<dbReference type="Gene3D" id="3.40.50.2300">
    <property type="match status" value="1"/>
</dbReference>
<dbReference type="PROSITE" id="PS50110">
    <property type="entry name" value="RESPONSE_REGULATORY"/>
    <property type="match status" value="1"/>
</dbReference>
<dbReference type="CDD" id="cd00082">
    <property type="entry name" value="HisKA"/>
    <property type="match status" value="1"/>
</dbReference>
<feature type="region of interest" description="Disordered" evidence="7">
    <location>
        <begin position="1"/>
        <end position="87"/>
    </location>
</feature>
<feature type="domain" description="Response regulatory" evidence="9">
    <location>
        <begin position="348"/>
        <end position="462"/>
    </location>
</feature>
<evidence type="ECO:0000256" key="6">
    <source>
        <dbReference type="PROSITE-ProRule" id="PRU00169"/>
    </source>
</evidence>
<dbReference type="STRING" id="504832.OCA5_c32020"/>
<sequence>MATKPRSTRRLKTSKIANKTKGKVRSKTKPPPAGQPAKTAASKRAVSKRALPKGAQPKRTAPTRKTRVAPAKPPRASSQAKPSDKPARGLVEAALAAFAHEVRTPLTGILAISSLLETSDLGARERRWVETIRAGAEHLAALATLYVDAAKSTATGLQVRQDFFDLRALARAAGDGLAGRAAANGLQAEVHIADDLPAFVTGDVVRLRAALENLIDNAVKFTPSGLVALDVAATIRRGHEAEVTFAVSDSGIGLSLAQIKRLFKPFSQASIDVASRFGGAGLGLWSVKQLARAMGGDVGVTQRKGHDTVFNDTVFNGTVFTLAVRVGLPREAQQAPSGEQAAYAGALRILSVEDNPFGRVVLNTVLGELGHHVEFVGQGELAAERVAGGNFDVVLMDMVLPGIDGVETIRRLRALPAGQPLGIIGISGREQDEAKARAAGADAFLMKPVSPRALAAALSQAKARQVLSGE</sequence>
<dbReference type="GO" id="GO:0000155">
    <property type="term" value="F:phosphorelay sensor kinase activity"/>
    <property type="evidence" value="ECO:0007669"/>
    <property type="project" value="InterPro"/>
</dbReference>
<dbReference type="InterPro" id="IPR003594">
    <property type="entry name" value="HATPase_dom"/>
</dbReference>
<dbReference type="Gene3D" id="3.30.565.10">
    <property type="entry name" value="Histidine kinase-like ATPase, C-terminal domain"/>
    <property type="match status" value="1"/>
</dbReference>
<dbReference type="InterPro" id="IPR001789">
    <property type="entry name" value="Sig_transdc_resp-reg_receiver"/>
</dbReference>
<dbReference type="KEGG" id="ocg:OCA5_c32020"/>
<dbReference type="SUPFAM" id="SSF52172">
    <property type="entry name" value="CheY-like"/>
    <property type="match status" value="1"/>
</dbReference>
<dbReference type="HOGENOM" id="CLU_000445_114_15_5"/>
<dbReference type="Pfam" id="PF02518">
    <property type="entry name" value="HATPase_c"/>
    <property type="match status" value="1"/>
</dbReference>
<evidence type="ECO:0000256" key="5">
    <source>
        <dbReference type="ARBA" id="ARBA00022777"/>
    </source>
</evidence>
<comment type="catalytic activity">
    <reaction evidence="1">
        <text>ATP + protein L-histidine = ADP + protein N-phospho-L-histidine.</text>
        <dbReference type="EC" id="2.7.13.3"/>
    </reaction>
</comment>
<dbReference type="CDD" id="cd17546">
    <property type="entry name" value="REC_hyHK_CKI1_RcsC-like"/>
    <property type="match status" value="1"/>
</dbReference>
<dbReference type="SMART" id="SM00448">
    <property type="entry name" value="REC"/>
    <property type="match status" value="1"/>
</dbReference>
<evidence type="ECO:0000313" key="10">
    <source>
        <dbReference type="EMBL" id="AEI07880.1"/>
    </source>
</evidence>
<dbReference type="PANTHER" id="PTHR43047">
    <property type="entry name" value="TWO-COMPONENT HISTIDINE PROTEIN KINASE"/>
    <property type="match status" value="1"/>
</dbReference>
<dbReference type="InterPro" id="IPR036097">
    <property type="entry name" value="HisK_dim/P_sf"/>
</dbReference>
<dbReference type="Pfam" id="PF00072">
    <property type="entry name" value="Response_reg"/>
    <property type="match status" value="1"/>
</dbReference>
<proteinExistence type="predicted"/>
<dbReference type="Gene3D" id="1.10.287.130">
    <property type="match status" value="1"/>
</dbReference>
<dbReference type="PRINTS" id="PR00344">
    <property type="entry name" value="BCTRLSENSOR"/>
</dbReference>
<dbReference type="SUPFAM" id="SSF47384">
    <property type="entry name" value="Homodimeric domain of signal transducing histidine kinase"/>
    <property type="match status" value="1"/>
</dbReference>
<organism evidence="10 11">
    <name type="scientific">Afipia carboxidovorans (strain ATCC 49405 / DSM 1227 / KCTC 32145 / OM5)</name>
    <name type="common">Oligotropha carboxidovorans</name>
    <dbReference type="NCBI Taxonomy" id="504832"/>
    <lineage>
        <taxon>Bacteria</taxon>
        <taxon>Pseudomonadati</taxon>
        <taxon>Pseudomonadota</taxon>
        <taxon>Alphaproteobacteria</taxon>
        <taxon>Hyphomicrobiales</taxon>
        <taxon>Nitrobacteraceae</taxon>
        <taxon>Afipia</taxon>
    </lineage>
</organism>
<evidence type="ECO:0000259" key="8">
    <source>
        <dbReference type="PROSITE" id="PS50109"/>
    </source>
</evidence>
<dbReference type="EC" id="2.7.13.3" evidence="2"/>
<protein>
    <recommendedName>
        <fullName evidence="2">histidine kinase</fullName>
        <ecNumber evidence="2">2.7.13.3</ecNumber>
    </recommendedName>
</protein>
<dbReference type="Pfam" id="PF00512">
    <property type="entry name" value="HisKA"/>
    <property type="match status" value="1"/>
</dbReference>
<dbReference type="InterPro" id="IPR005467">
    <property type="entry name" value="His_kinase_dom"/>
</dbReference>
<name>F8BRW4_AFIC5</name>
<keyword evidence="4" id="KW-0808">Transferase</keyword>
<accession>F8BRW4</accession>
<dbReference type="Proteomes" id="UP000007730">
    <property type="component" value="Chromosome"/>
</dbReference>
<evidence type="ECO:0000313" key="11">
    <source>
        <dbReference type="Proteomes" id="UP000007730"/>
    </source>
</evidence>
<evidence type="ECO:0000256" key="3">
    <source>
        <dbReference type="ARBA" id="ARBA00022553"/>
    </source>
</evidence>
<dbReference type="InterPro" id="IPR011006">
    <property type="entry name" value="CheY-like_superfamily"/>
</dbReference>
<dbReference type="InterPro" id="IPR003661">
    <property type="entry name" value="HisK_dim/P_dom"/>
</dbReference>
<keyword evidence="3 6" id="KW-0597">Phosphoprotein</keyword>
<evidence type="ECO:0000256" key="4">
    <source>
        <dbReference type="ARBA" id="ARBA00022679"/>
    </source>
</evidence>
<dbReference type="SMART" id="SM00388">
    <property type="entry name" value="HisKA"/>
    <property type="match status" value="1"/>
</dbReference>
<dbReference type="eggNOG" id="COG2205">
    <property type="taxonomic scope" value="Bacteria"/>
</dbReference>
<feature type="modified residue" description="4-aspartylphosphate" evidence="6">
    <location>
        <position position="397"/>
    </location>
</feature>